<protein>
    <submittedName>
        <fullName evidence="1">Uncharacterized protein</fullName>
    </submittedName>
</protein>
<accession>A0AAU7CSK9</accession>
<dbReference type="RefSeq" id="WP_406701106.1">
    <property type="nucleotide sequence ID" value="NZ_CP155447.1"/>
</dbReference>
<gene>
    <name evidence="1" type="ORF">V5E97_20200</name>
</gene>
<name>A0AAU7CSK9_9BACT</name>
<sequence length="129" mass="14917">MPASSVRNLSRQWVDRLAIYRRHRNDEHLEALVEEALRFTGFHLENDLSGSDYWSKAPLARRVAVLLFLVDRGVVVRTVSQGRRVFEPIETAEAWVANQDELAPYRVATLELIAALRREQSRRSRPSFS</sequence>
<evidence type="ECO:0000313" key="1">
    <source>
        <dbReference type="EMBL" id="XBH08275.1"/>
    </source>
</evidence>
<proteinExistence type="predicted"/>
<dbReference type="AlphaFoldDB" id="A0AAU7CSK9"/>
<dbReference type="EMBL" id="CP155447">
    <property type="protein sequence ID" value="XBH08275.1"/>
    <property type="molecule type" value="Genomic_DNA"/>
</dbReference>
<organism evidence="1">
    <name type="scientific">Singulisphaera sp. Ch08</name>
    <dbReference type="NCBI Taxonomy" id="3120278"/>
    <lineage>
        <taxon>Bacteria</taxon>
        <taxon>Pseudomonadati</taxon>
        <taxon>Planctomycetota</taxon>
        <taxon>Planctomycetia</taxon>
        <taxon>Isosphaerales</taxon>
        <taxon>Isosphaeraceae</taxon>
        <taxon>Singulisphaera</taxon>
    </lineage>
</organism>
<reference evidence="1" key="1">
    <citation type="submission" date="2024-05" db="EMBL/GenBank/DDBJ databases">
        <title>Planctomycetes of the genus Singulisphaera possess chitinolytic capabilities.</title>
        <authorList>
            <person name="Ivanova A."/>
        </authorList>
    </citation>
    <scope>NUCLEOTIDE SEQUENCE</scope>
    <source>
        <strain evidence="1">Ch08T</strain>
    </source>
</reference>